<comment type="similarity">
    <text evidence="3 5 6">Belongs to the DapA family.</text>
</comment>
<evidence type="ECO:0000313" key="7">
    <source>
        <dbReference type="EMBL" id="GAA3701933.1"/>
    </source>
</evidence>
<organism evidence="7 8">
    <name type="scientific">Nonomuraea antimicrobica</name>
    <dbReference type="NCBI Taxonomy" id="561173"/>
    <lineage>
        <taxon>Bacteria</taxon>
        <taxon>Bacillati</taxon>
        <taxon>Actinomycetota</taxon>
        <taxon>Actinomycetes</taxon>
        <taxon>Streptosporangiales</taxon>
        <taxon>Streptosporangiaceae</taxon>
        <taxon>Nonomuraea</taxon>
    </lineage>
</organism>
<dbReference type="HAMAP" id="MF_00694">
    <property type="entry name" value="KDGDH"/>
    <property type="match status" value="1"/>
</dbReference>
<dbReference type="SMART" id="SM01130">
    <property type="entry name" value="DHDPS"/>
    <property type="match status" value="1"/>
</dbReference>
<dbReference type="RefSeq" id="WP_344890524.1">
    <property type="nucleotide sequence ID" value="NZ_BAAAZP010000164.1"/>
</dbReference>
<comment type="pathway">
    <text evidence="2 5">Carbohydrate acid metabolism; D-glucarate degradation; 2,5-dioxopentanoate from D-glucarate: step 2/2.</text>
</comment>
<dbReference type="PIRSF" id="PIRSF001365">
    <property type="entry name" value="DHDPS"/>
    <property type="match status" value="1"/>
</dbReference>
<dbReference type="InterPro" id="IPR013785">
    <property type="entry name" value="Aldolase_TIM"/>
</dbReference>
<protein>
    <recommendedName>
        <fullName evidence="5">Probable 5-dehydro-4-deoxyglucarate dehydratase</fullName>
        <ecNumber evidence="5">4.2.1.41</ecNumber>
    </recommendedName>
    <alternativeName>
        <fullName evidence="5">5-keto-4-deoxy-glucarate dehydratase</fullName>
        <shortName evidence="5">KDGDH</shortName>
    </alternativeName>
</protein>
<dbReference type="InterPro" id="IPR017655">
    <property type="entry name" value="Dehydro-deoxyglucarate_dehyd"/>
</dbReference>
<evidence type="ECO:0000256" key="5">
    <source>
        <dbReference type="HAMAP-Rule" id="MF_00694"/>
    </source>
</evidence>
<accession>A0ABP7D825</accession>
<dbReference type="PANTHER" id="PTHR12128">
    <property type="entry name" value="DIHYDRODIPICOLINATE SYNTHASE"/>
    <property type="match status" value="1"/>
</dbReference>
<reference evidence="8" key="1">
    <citation type="journal article" date="2019" name="Int. J. Syst. Evol. Microbiol.">
        <title>The Global Catalogue of Microorganisms (GCM) 10K type strain sequencing project: providing services to taxonomists for standard genome sequencing and annotation.</title>
        <authorList>
            <consortium name="The Broad Institute Genomics Platform"/>
            <consortium name="The Broad Institute Genome Sequencing Center for Infectious Disease"/>
            <person name="Wu L."/>
            <person name="Ma J."/>
        </authorList>
    </citation>
    <scope>NUCLEOTIDE SEQUENCE [LARGE SCALE GENOMIC DNA]</scope>
    <source>
        <strain evidence="8">JCM 16904</strain>
    </source>
</reference>
<evidence type="ECO:0000256" key="4">
    <source>
        <dbReference type="ARBA" id="ARBA00023239"/>
    </source>
</evidence>
<evidence type="ECO:0000256" key="1">
    <source>
        <dbReference type="ARBA" id="ARBA00001446"/>
    </source>
</evidence>
<dbReference type="SUPFAM" id="SSF51569">
    <property type="entry name" value="Aldolase"/>
    <property type="match status" value="1"/>
</dbReference>
<evidence type="ECO:0000313" key="8">
    <source>
        <dbReference type="Proteomes" id="UP001500902"/>
    </source>
</evidence>
<dbReference type="Proteomes" id="UP001500902">
    <property type="component" value="Unassembled WGS sequence"/>
</dbReference>
<dbReference type="PANTHER" id="PTHR12128:SF19">
    <property type="entry name" value="5-DEHYDRO-4-DEOXYGLUCARATE DEHYDRATASE 2-RELATED"/>
    <property type="match status" value="1"/>
</dbReference>
<dbReference type="NCBIfam" id="NF002958">
    <property type="entry name" value="PRK03620.1"/>
    <property type="match status" value="1"/>
</dbReference>
<keyword evidence="8" id="KW-1185">Reference proteome</keyword>
<proteinExistence type="inferred from homology"/>
<gene>
    <name evidence="7" type="ORF">GCM10022224_079740</name>
</gene>
<evidence type="ECO:0000256" key="6">
    <source>
        <dbReference type="PIRNR" id="PIRNR001365"/>
    </source>
</evidence>
<evidence type="ECO:0000256" key="2">
    <source>
        <dbReference type="ARBA" id="ARBA00004983"/>
    </source>
</evidence>
<comment type="catalytic activity">
    <reaction evidence="1 5">
        <text>5-dehydro-4-deoxy-D-glucarate + H(+) = 2,5-dioxopentanoate + CO2 + H2O</text>
        <dbReference type="Rhea" id="RHEA:24608"/>
        <dbReference type="ChEBI" id="CHEBI:15377"/>
        <dbReference type="ChEBI" id="CHEBI:15378"/>
        <dbReference type="ChEBI" id="CHEBI:16526"/>
        <dbReference type="ChEBI" id="CHEBI:42819"/>
        <dbReference type="ChEBI" id="CHEBI:58136"/>
        <dbReference type="EC" id="4.2.1.41"/>
    </reaction>
</comment>
<sequence length="304" mass="31526">MRLDGVLFFPVTPFGPDGALAEPVLARHVSNGVAAGAGGVFSACGTGEFNALDLEEYTRVVATSVAATAGRVPVLAGAGGPLPAARAIARAACAEGADGLLLMPPYLVTGPASGLVRYVREVAEAGGLPVIIYQRGTARFTPSAVAELAAEVPLVVGFKDGLGDFDLLQRIILTVRRETGKDFTFFNGLPTAELTVPAYRGLGVNLYSSAVFAFAPEIALAFHKAVTGGDEVLAQRLLTDFYLPLVELRDRVPGYAVSLVKAGVRMRGLEVGGVRAPLVDPGGEDLVELERIIGVGLSITGTTH</sequence>
<comment type="caution">
    <text evidence="7">The sequence shown here is derived from an EMBL/GenBank/DDBJ whole genome shotgun (WGS) entry which is preliminary data.</text>
</comment>
<dbReference type="Pfam" id="PF00701">
    <property type="entry name" value="DHDPS"/>
    <property type="match status" value="1"/>
</dbReference>
<dbReference type="Gene3D" id="3.20.20.70">
    <property type="entry name" value="Aldolase class I"/>
    <property type="match status" value="1"/>
</dbReference>
<keyword evidence="4 5" id="KW-0456">Lyase</keyword>
<dbReference type="InterPro" id="IPR002220">
    <property type="entry name" value="DapA-like"/>
</dbReference>
<dbReference type="EC" id="4.2.1.41" evidence="5"/>
<evidence type="ECO:0000256" key="3">
    <source>
        <dbReference type="ARBA" id="ARBA00007592"/>
    </source>
</evidence>
<name>A0ABP7D825_9ACTN</name>
<dbReference type="EMBL" id="BAAAZP010000164">
    <property type="protein sequence ID" value="GAA3701933.1"/>
    <property type="molecule type" value="Genomic_DNA"/>
</dbReference>